<dbReference type="PANTHER" id="PTHR48182">
    <property type="entry name" value="PROTEIN SERAC1"/>
    <property type="match status" value="1"/>
</dbReference>
<protein>
    <recommendedName>
        <fullName evidence="14">Protein SERAC1</fullName>
    </recommendedName>
    <alternativeName>
        <fullName evidence="15">Serine active site-containing protein 1</fullName>
    </alternativeName>
</protein>
<keyword evidence="12" id="KW-1208">Phospholipid metabolism</keyword>
<name>A0ABD2XP41_9HYME</name>
<comment type="caution">
    <text evidence="16">The sequence shown here is derived from an EMBL/GenBank/DDBJ whole genome shotgun (WGS) entry which is preliminary data.</text>
</comment>
<comment type="similarity">
    <text evidence="13">Belongs to the SERAC1 family.</text>
</comment>
<dbReference type="Gene3D" id="3.40.50.1820">
    <property type="entry name" value="alpha/beta hydrolase"/>
    <property type="match status" value="1"/>
</dbReference>
<dbReference type="SUPFAM" id="SSF48371">
    <property type="entry name" value="ARM repeat"/>
    <property type="match status" value="1"/>
</dbReference>
<evidence type="ECO:0000256" key="7">
    <source>
        <dbReference type="ARBA" id="ARBA00022989"/>
    </source>
</evidence>
<evidence type="ECO:0000256" key="1">
    <source>
        <dbReference type="ARBA" id="ARBA00004167"/>
    </source>
</evidence>
<evidence type="ECO:0000256" key="10">
    <source>
        <dbReference type="ARBA" id="ARBA00023136"/>
    </source>
</evidence>
<accession>A0ABD2XP41</accession>
<dbReference type="Proteomes" id="UP001627154">
    <property type="component" value="Unassembled WGS sequence"/>
</dbReference>
<dbReference type="InterPro" id="IPR016024">
    <property type="entry name" value="ARM-type_fold"/>
</dbReference>
<dbReference type="GO" id="GO:0005783">
    <property type="term" value="C:endoplasmic reticulum"/>
    <property type="evidence" value="ECO:0007669"/>
    <property type="project" value="UniProtKB-SubCell"/>
</dbReference>
<evidence type="ECO:0000256" key="2">
    <source>
        <dbReference type="ARBA" id="ARBA00004173"/>
    </source>
</evidence>
<sequence>MLLSNYKRTVHYLKSSGACVIVLSGCWLLYQIKKSTSLFRSILPTKILNLENTQAHYIYIDDPRFQDISMFNHFDDLQKYVQEKPKNISYIVTKWWKYLNRQFAHRLFHLAKTGDKFEKLKALNSLVSMKHLKDWHYNTFAQQLDAQTAVALARTPQADLRFFLRPPYSFEKNSVYDIVESLHDLLKKLNALCAGCHPCLLQFLHKKFQNLNRDSSFEFDLSSSETPIVWDKNFIFNCIQALHHHSSLEDHSKDVADAGGLKILMNIYKLVGNDIEICAFIAKILSNLSLFPEYLEDIFKSGWIGVLAAWSRNEDIRLASPASRALINLDFNDIEDVRFPQRIYPLYPLHRTPYKKNLDVIFIHGLLGGVFVTWRQRDLSALVPVPKSKIKTDVLSVRNIVQDYPSEFLKDLARDMEKRDWQRVGHDFEVILSDCPVNVRNAASGPFFCKGDDRCMQQSEKDASRHTPCWPKDWIPDDVPNVRVLGLNYTSNLSMWTPLCPIEGVRSTIKDRSSEFTRKLLVAGVGQRSIIWACHSMGGLLVKKMLVEEWKNGDKSNLVRNTKGIVFYSTPHQGSHVASLNQTTQMLVWPSVEVQELREQSPQLLELQNDFLNMLKEHEIEIISFGETKPTRVTALKVPFIFVNPASADPGVGEFFEIPQDHLSICKPANRQSFLYQKVLSMIKRHVTQDTNQKDQCWKNLFSFAGRVL</sequence>
<evidence type="ECO:0000256" key="14">
    <source>
        <dbReference type="ARBA" id="ARBA00040991"/>
    </source>
</evidence>
<comment type="subcellular location">
    <subcellularLocation>
        <location evidence="3">Endoplasmic reticulum</location>
    </subcellularLocation>
    <subcellularLocation>
        <location evidence="1">Membrane</location>
        <topology evidence="1">Single-pass membrane protein</topology>
    </subcellularLocation>
    <subcellularLocation>
        <location evidence="2">Mitochondrion</location>
    </subcellularLocation>
</comment>
<organism evidence="16 17">
    <name type="scientific">Trichogramma kaykai</name>
    <dbReference type="NCBI Taxonomy" id="54128"/>
    <lineage>
        <taxon>Eukaryota</taxon>
        <taxon>Metazoa</taxon>
        <taxon>Ecdysozoa</taxon>
        <taxon>Arthropoda</taxon>
        <taxon>Hexapoda</taxon>
        <taxon>Insecta</taxon>
        <taxon>Pterygota</taxon>
        <taxon>Neoptera</taxon>
        <taxon>Endopterygota</taxon>
        <taxon>Hymenoptera</taxon>
        <taxon>Apocrita</taxon>
        <taxon>Proctotrupomorpha</taxon>
        <taxon>Chalcidoidea</taxon>
        <taxon>Trichogrammatidae</taxon>
        <taxon>Trichogramma</taxon>
    </lineage>
</organism>
<keyword evidence="7" id="KW-1133">Transmembrane helix</keyword>
<dbReference type="GO" id="GO:0008654">
    <property type="term" value="P:phospholipid biosynthetic process"/>
    <property type="evidence" value="ECO:0007669"/>
    <property type="project" value="UniProtKB-KW"/>
</dbReference>
<keyword evidence="4" id="KW-0444">Lipid biosynthesis</keyword>
<evidence type="ECO:0000256" key="12">
    <source>
        <dbReference type="ARBA" id="ARBA00023264"/>
    </source>
</evidence>
<dbReference type="PROSITE" id="PS51257">
    <property type="entry name" value="PROKAR_LIPOPROTEIN"/>
    <property type="match status" value="1"/>
</dbReference>
<dbReference type="Gene3D" id="1.25.10.10">
    <property type="entry name" value="Leucine-rich Repeat Variant"/>
    <property type="match status" value="1"/>
</dbReference>
<keyword evidence="10" id="KW-0472">Membrane</keyword>
<dbReference type="EMBL" id="JBJJXI010000018">
    <property type="protein sequence ID" value="KAL3407107.1"/>
    <property type="molecule type" value="Genomic_DNA"/>
</dbReference>
<proteinExistence type="inferred from homology"/>
<dbReference type="SUPFAM" id="SSF53474">
    <property type="entry name" value="alpha/beta-Hydrolases"/>
    <property type="match status" value="1"/>
</dbReference>
<dbReference type="PANTHER" id="PTHR48182:SF2">
    <property type="entry name" value="PROTEIN SERAC1"/>
    <property type="match status" value="1"/>
</dbReference>
<evidence type="ECO:0000313" key="16">
    <source>
        <dbReference type="EMBL" id="KAL3407107.1"/>
    </source>
</evidence>
<dbReference type="InterPro" id="IPR052374">
    <property type="entry name" value="SERAC1"/>
</dbReference>
<dbReference type="AlphaFoldDB" id="A0ABD2XP41"/>
<keyword evidence="5" id="KW-0812">Transmembrane</keyword>
<evidence type="ECO:0000313" key="17">
    <source>
        <dbReference type="Proteomes" id="UP001627154"/>
    </source>
</evidence>
<dbReference type="GO" id="GO:0016020">
    <property type="term" value="C:membrane"/>
    <property type="evidence" value="ECO:0007669"/>
    <property type="project" value="UniProtKB-SubCell"/>
</dbReference>
<evidence type="ECO:0000256" key="4">
    <source>
        <dbReference type="ARBA" id="ARBA00022516"/>
    </source>
</evidence>
<evidence type="ECO:0000256" key="9">
    <source>
        <dbReference type="ARBA" id="ARBA00023128"/>
    </source>
</evidence>
<evidence type="ECO:0000256" key="11">
    <source>
        <dbReference type="ARBA" id="ARBA00023209"/>
    </source>
</evidence>
<reference evidence="16 17" key="1">
    <citation type="journal article" date="2024" name="bioRxiv">
        <title>A reference genome for Trichogramma kaykai: A tiny desert-dwelling parasitoid wasp with competing sex-ratio distorters.</title>
        <authorList>
            <person name="Culotta J."/>
            <person name="Lindsey A.R."/>
        </authorList>
    </citation>
    <scope>NUCLEOTIDE SEQUENCE [LARGE SCALE GENOMIC DNA]</scope>
    <source>
        <strain evidence="16 17">KSX58</strain>
    </source>
</reference>
<dbReference type="InterPro" id="IPR011989">
    <property type="entry name" value="ARM-like"/>
</dbReference>
<dbReference type="GO" id="GO:0005739">
    <property type="term" value="C:mitochondrion"/>
    <property type="evidence" value="ECO:0007669"/>
    <property type="project" value="UniProtKB-SubCell"/>
</dbReference>
<keyword evidence="8" id="KW-0443">Lipid metabolism</keyword>
<keyword evidence="17" id="KW-1185">Reference proteome</keyword>
<keyword evidence="9" id="KW-0496">Mitochondrion</keyword>
<evidence type="ECO:0000256" key="13">
    <source>
        <dbReference type="ARBA" id="ARBA00038024"/>
    </source>
</evidence>
<keyword evidence="6" id="KW-0256">Endoplasmic reticulum</keyword>
<evidence type="ECO:0000256" key="8">
    <source>
        <dbReference type="ARBA" id="ARBA00023098"/>
    </source>
</evidence>
<evidence type="ECO:0000256" key="5">
    <source>
        <dbReference type="ARBA" id="ARBA00022692"/>
    </source>
</evidence>
<evidence type="ECO:0000256" key="15">
    <source>
        <dbReference type="ARBA" id="ARBA00041701"/>
    </source>
</evidence>
<evidence type="ECO:0000256" key="3">
    <source>
        <dbReference type="ARBA" id="ARBA00004240"/>
    </source>
</evidence>
<gene>
    <name evidence="16" type="ORF">TKK_001173</name>
</gene>
<keyword evidence="11" id="KW-0594">Phospholipid biosynthesis</keyword>
<dbReference type="InterPro" id="IPR029058">
    <property type="entry name" value="AB_hydrolase_fold"/>
</dbReference>
<evidence type="ECO:0000256" key="6">
    <source>
        <dbReference type="ARBA" id="ARBA00022824"/>
    </source>
</evidence>